<name>A0A6L6WJS3_9RHOB</name>
<dbReference type="Proteomes" id="UP000478892">
    <property type="component" value="Unassembled WGS sequence"/>
</dbReference>
<evidence type="ECO:0000313" key="3">
    <source>
        <dbReference type="Proteomes" id="UP000478892"/>
    </source>
</evidence>
<dbReference type="SUPFAM" id="SSF55008">
    <property type="entry name" value="HMA, heavy metal-associated domain"/>
    <property type="match status" value="1"/>
</dbReference>
<dbReference type="Gene3D" id="3.30.70.100">
    <property type="match status" value="1"/>
</dbReference>
<dbReference type="Pfam" id="PF00403">
    <property type="entry name" value="HMA"/>
    <property type="match status" value="1"/>
</dbReference>
<dbReference type="InterPro" id="IPR036163">
    <property type="entry name" value="HMA_dom_sf"/>
</dbReference>
<gene>
    <name evidence="2" type="ORF">GO984_17490</name>
</gene>
<protein>
    <submittedName>
        <fullName evidence="2">Copper chaperone</fullName>
    </submittedName>
</protein>
<accession>A0A6L6WJS3</accession>
<dbReference type="InterPro" id="IPR006121">
    <property type="entry name" value="HMA_dom"/>
</dbReference>
<dbReference type="GO" id="GO:0046872">
    <property type="term" value="F:metal ion binding"/>
    <property type="evidence" value="ECO:0007669"/>
    <property type="project" value="InterPro"/>
</dbReference>
<proteinExistence type="predicted"/>
<comment type="caution">
    <text evidence="2">The sequence shown here is derived from an EMBL/GenBank/DDBJ whole genome shotgun (WGS) entry which is preliminary data.</text>
</comment>
<sequence>MSTFAVPDSSCGHCKSAIQKAIASADATATIVFDMEARKIDVSSALSV</sequence>
<dbReference type="EMBL" id="WQLV01000012">
    <property type="protein sequence ID" value="MVO17611.1"/>
    <property type="molecule type" value="Genomic_DNA"/>
</dbReference>
<dbReference type="RefSeq" id="WP_157023893.1">
    <property type="nucleotide sequence ID" value="NZ_WQLV01000012.1"/>
</dbReference>
<evidence type="ECO:0000313" key="2">
    <source>
        <dbReference type="EMBL" id="MVO17611.1"/>
    </source>
</evidence>
<feature type="domain" description="HMA" evidence="1">
    <location>
        <begin position="3"/>
        <end position="45"/>
    </location>
</feature>
<keyword evidence="3" id="KW-1185">Reference proteome</keyword>
<reference evidence="2 3" key="1">
    <citation type="submission" date="2019-12" db="EMBL/GenBank/DDBJ databases">
        <authorList>
            <person name="Zhang Y.-J."/>
        </authorList>
    </citation>
    <scope>NUCLEOTIDE SEQUENCE [LARGE SCALE GENOMIC DNA]</scope>
    <source>
        <strain evidence="2 3">CY05</strain>
    </source>
</reference>
<evidence type="ECO:0000259" key="1">
    <source>
        <dbReference type="Pfam" id="PF00403"/>
    </source>
</evidence>
<organism evidence="2 3">
    <name type="scientific">Parasedimentitalea huanghaiensis</name>
    <dbReference type="NCBI Taxonomy" id="2682100"/>
    <lineage>
        <taxon>Bacteria</taxon>
        <taxon>Pseudomonadati</taxon>
        <taxon>Pseudomonadota</taxon>
        <taxon>Alphaproteobacteria</taxon>
        <taxon>Rhodobacterales</taxon>
        <taxon>Paracoccaceae</taxon>
        <taxon>Parasedimentitalea</taxon>
    </lineage>
</organism>
<dbReference type="AlphaFoldDB" id="A0A6L6WJS3"/>